<reference evidence="2" key="1">
    <citation type="submission" date="2016-10" db="EMBL/GenBank/DDBJ databases">
        <authorList>
            <person name="Varghese N."/>
            <person name="Submissions S."/>
        </authorList>
    </citation>
    <scope>NUCLEOTIDE SEQUENCE [LARGE SCALE GENOMIC DNA]</scope>
    <source>
        <strain evidence="2">Gh-48</strain>
    </source>
</reference>
<evidence type="ECO:0000313" key="1">
    <source>
        <dbReference type="EMBL" id="SEN77933.1"/>
    </source>
</evidence>
<dbReference type="Gene3D" id="1.10.10.10">
    <property type="entry name" value="Winged helix-like DNA-binding domain superfamily/Winged helix DNA-binding domain"/>
    <property type="match status" value="1"/>
</dbReference>
<organism evidence="1 2">
    <name type="scientific">Mucilaginibacter gossypiicola</name>
    <dbReference type="NCBI Taxonomy" id="551995"/>
    <lineage>
        <taxon>Bacteria</taxon>
        <taxon>Pseudomonadati</taxon>
        <taxon>Bacteroidota</taxon>
        <taxon>Sphingobacteriia</taxon>
        <taxon>Sphingobacteriales</taxon>
        <taxon>Sphingobacteriaceae</taxon>
        <taxon>Mucilaginibacter</taxon>
    </lineage>
</organism>
<protein>
    <submittedName>
        <fullName evidence="1">Ferric uptake regulator family protein</fullName>
    </submittedName>
</protein>
<sequence>MHDLINEIKLRPISQVILKYLMDHREPVDAETIWLDVKANGAPFSIGSIYGHLKRMEDAGIIAKVPKVNRKALYQYISSEQ</sequence>
<keyword evidence="2" id="KW-1185">Reference proteome</keyword>
<dbReference type="AlphaFoldDB" id="A0A1H8JAK0"/>
<proteinExistence type="predicted"/>
<dbReference type="InterPro" id="IPR036390">
    <property type="entry name" value="WH_DNA-bd_sf"/>
</dbReference>
<accession>A0A1H8JAK0</accession>
<dbReference type="SUPFAM" id="SSF46785">
    <property type="entry name" value="Winged helix' DNA-binding domain"/>
    <property type="match status" value="1"/>
</dbReference>
<evidence type="ECO:0000313" key="2">
    <source>
        <dbReference type="Proteomes" id="UP000198942"/>
    </source>
</evidence>
<name>A0A1H8JAK0_9SPHI</name>
<dbReference type="Proteomes" id="UP000198942">
    <property type="component" value="Unassembled WGS sequence"/>
</dbReference>
<dbReference type="STRING" id="551995.SAMN05192574_104117"/>
<gene>
    <name evidence="1" type="ORF">SAMN05192574_104117</name>
</gene>
<dbReference type="RefSeq" id="WP_091211230.1">
    <property type="nucleotide sequence ID" value="NZ_FOCL01000004.1"/>
</dbReference>
<dbReference type="OrthoDB" id="773319at2"/>
<dbReference type="EMBL" id="FOCL01000004">
    <property type="protein sequence ID" value="SEN77933.1"/>
    <property type="molecule type" value="Genomic_DNA"/>
</dbReference>
<dbReference type="InterPro" id="IPR036388">
    <property type="entry name" value="WH-like_DNA-bd_sf"/>
</dbReference>